<feature type="transmembrane region" description="Helical" evidence="5">
    <location>
        <begin position="40"/>
        <end position="58"/>
    </location>
</feature>
<keyword evidence="7" id="KW-1185">Reference proteome</keyword>
<evidence type="ECO:0000256" key="1">
    <source>
        <dbReference type="ARBA" id="ARBA00004141"/>
    </source>
</evidence>
<dbReference type="Proteomes" id="UP000688137">
    <property type="component" value="Unassembled WGS sequence"/>
</dbReference>
<evidence type="ECO:0000256" key="3">
    <source>
        <dbReference type="ARBA" id="ARBA00022989"/>
    </source>
</evidence>
<evidence type="ECO:0000256" key="5">
    <source>
        <dbReference type="RuleBase" id="RU004379"/>
    </source>
</evidence>
<dbReference type="PANTHER" id="PTHR23291:SF47">
    <property type="entry name" value="TRANSMEMBRANE BAX INHIBITOR MOTIF CONTAINING 7"/>
    <property type="match status" value="1"/>
</dbReference>
<proteinExistence type="inferred from homology"/>
<comment type="similarity">
    <text evidence="5">Belongs to the BI1 family.</text>
</comment>
<feature type="transmembrane region" description="Helical" evidence="5">
    <location>
        <begin position="127"/>
        <end position="148"/>
    </location>
</feature>
<dbReference type="EMBL" id="CAJJDM010000106">
    <property type="protein sequence ID" value="CAD8097181.1"/>
    <property type="molecule type" value="Genomic_DNA"/>
</dbReference>
<dbReference type="PANTHER" id="PTHR23291">
    <property type="entry name" value="BAX INHIBITOR-RELATED"/>
    <property type="match status" value="1"/>
</dbReference>
<gene>
    <name evidence="6" type="ORF">PPRIM_AZ9-3.1.T1030103</name>
</gene>
<feature type="transmembrane region" description="Helical" evidence="5">
    <location>
        <begin position="183"/>
        <end position="201"/>
    </location>
</feature>
<dbReference type="Pfam" id="PF01027">
    <property type="entry name" value="Bax1-I"/>
    <property type="match status" value="1"/>
</dbReference>
<evidence type="ECO:0000313" key="7">
    <source>
        <dbReference type="Proteomes" id="UP000688137"/>
    </source>
</evidence>
<dbReference type="OMA" id="VIWENET"/>
<name>A0A8S1P0Y7_PARPR</name>
<protein>
    <submittedName>
        <fullName evidence="6">Uncharacterized protein</fullName>
    </submittedName>
</protein>
<comment type="subcellular location">
    <subcellularLocation>
        <location evidence="1">Membrane</location>
        <topology evidence="1">Multi-pass membrane protein</topology>
    </subcellularLocation>
</comment>
<evidence type="ECO:0000256" key="2">
    <source>
        <dbReference type="ARBA" id="ARBA00022692"/>
    </source>
</evidence>
<keyword evidence="2 5" id="KW-0812">Transmembrane</keyword>
<evidence type="ECO:0000256" key="4">
    <source>
        <dbReference type="ARBA" id="ARBA00023136"/>
    </source>
</evidence>
<feature type="transmembrane region" description="Helical" evidence="5">
    <location>
        <begin position="73"/>
        <end position="92"/>
    </location>
</feature>
<sequence>MFQSQLEYAGKTSQIQQNVVGEVCNFENQFNSRVVYSRKLYQYLLIQMIVISLFIYWVHASPSLDSYLEGKPWLFWLCLFISIGTATMALIFRKDVAGFPWNWVVFVTFTLSISVVCGTLVALGDSVIGLLVFSSLASMVFFLFMYSLTVKRRLTYQGSILFISASILLIFEIFTIFTEVSLFWLSTVSLFAFLLAFLLIYDTYTNVNSGDQYDVNQADEVSGSVIIYWDVILLFLKMNELIKDYLVRERN</sequence>
<feature type="transmembrane region" description="Helical" evidence="5">
    <location>
        <begin position="160"/>
        <end position="177"/>
    </location>
</feature>
<dbReference type="InterPro" id="IPR006214">
    <property type="entry name" value="Bax_inhibitor_1-related"/>
</dbReference>
<dbReference type="AlphaFoldDB" id="A0A8S1P0Y7"/>
<dbReference type="GO" id="GO:0016020">
    <property type="term" value="C:membrane"/>
    <property type="evidence" value="ECO:0007669"/>
    <property type="project" value="UniProtKB-SubCell"/>
</dbReference>
<keyword evidence="3 5" id="KW-1133">Transmembrane helix</keyword>
<accession>A0A8S1P0Y7</accession>
<comment type="caution">
    <text evidence="6">The sequence shown here is derived from an EMBL/GenBank/DDBJ whole genome shotgun (WGS) entry which is preliminary data.</text>
</comment>
<reference evidence="6" key="1">
    <citation type="submission" date="2021-01" db="EMBL/GenBank/DDBJ databases">
        <authorList>
            <consortium name="Genoscope - CEA"/>
            <person name="William W."/>
        </authorList>
    </citation>
    <scope>NUCLEOTIDE SEQUENCE</scope>
</reference>
<keyword evidence="4 5" id="KW-0472">Membrane</keyword>
<evidence type="ECO:0000313" key="6">
    <source>
        <dbReference type="EMBL" id="CAD8097181.1"/>
    </source>
</evidence>
<feature type="transmembrane region" description="Helical" evidence="5">
    <location>
        <begin position="99"/>
        <end position="121"/>
    </location>
</feature>
<organism evidence="6 7">
    <name type="scientific">Paramecium primaurelia</name>
    <dbReference type="NCBI Taxonomy" id="5886"/>
    <lineage>
        <taxon>Eukaryota</taxon>
        <taxon>Sar</taxon>
        <taxon>Alveolata</taxon>
        <taxon>Ciliophora</taxon>
        <taxon>Intramacronucleata</taxon>
        <taxon>Oligohymenophorea</taxon>
        <taxon>Peniculida</taxon>
        <taxon>Parameciidae</taxon>
        <taxon>Paramecium</taxon>
    </lineage>
</organism>